<feature type="compositionally biased region" description="Basic and acidic residues" evidence="2">
    <location>
        <begin position="33"/>
        <end position="51"/>
    </location>
</feature>
<feature type="region of interest" description="Disordered" evidence="2">
    <location>
        <begin position="33"/>
        <end position="54"/>
    </location>
</feature>
<evidence type="ECO:0000313" key="5">
    <source>
        <dbReference type="Proteomes" id="UP000199647"/>
    </source>
</evidence>
<evidence type="ECO:0000313" key="4">
    <source>
        <dbReference type="EMBL" id="SER29531.1"/>
    </source>
</evidence>
<gene>
    <name evidence="4" type="ORF">SAMN05216548_114134</name>
</gene>
<dbReference type="AlphaFoldDB" id="A0A1H9N129"/>
<dbReference type="Pfam" id="PF14301">
    <property type="entry name" value="DUF4376"/>
    <property type="match status" value="1"/>
</dbReference>
<accession>A0A1H9N129</accession>
<keyword evidence="5" id="KW-1185">Reference proteome</keyword>
<dbReference type="OrthoDB" id="7306760at2"/>
<dbReference type="EMBL" id="FOFG01000014">
    <property type="protein sequence ID" value="SER29531.1"/>
    <property type="molecule type" value="Genomic_DNA"/>
</dbReference>
<dbReference type="Proteomes" id="UP000199647">
    <property type="component" value="Unassembled WGS sequence"/>
</dbReference>
<reference evidence="4 5" key="1">
    <citation type="submission" date="2016-10" db="EMBL/GenBank/DDBJ databases">
        <authorList>
            <person name="de Groot N.N."/>
        </authorList>
    </citation>
    <scope>NUCLEOTIDE SEQUENCE [LARGE SCALE GENOMIC DNA]</scope>
    <source>
        <strain evidence="4 5">A52C2</strain>
    </source>
</reference>
<evidence type="ECO:0000259" key="3">
    <source>
        <dbReference type="Pfam" id="PF14301"/>
    </source>
</evidence>
<dbReference type="InterPro" id="IPR025484">
    <property type="entry name" value="DUF4376"/>
</dbReference>
<name>A0A1H9N129_9HYPH</name>
<evidence type="ECO:0000256" key="1">
    <source>
        <dbReference type="SAM" id="Coils"/>
    </source>
</evidence>
<organism evidence="4 5">
    <name type="scientific">Faunimonas pinastri</name>
    <dbReference type="NCBI Taxonomy" id="1855383"/>
    <lineage>
        <taxon>Bacteria</taxon>
        <taxon>Pseudomonadati</taxon>
        <taxon>Pseudomonadota</taxon>
        <taxon>Alphaproteobacteria</taxon>
        <taxon>Hyphomicrobiales</taxon>
        <taxon>Afifellaceae</taxon>
        <taxon>Faunimonas</taxon>
    </lineage>
</organism>
<protein>
    <recommendedName>
        <fullName evidence="3">DUF4376 domain-containing protein</fullName>
    </recommendedName>
</protein>
<keyword evidence="1" id="KW-0175">Coiled coil</keyword>
<feature type="domain" description="DUF4376" evidence="3">
    <location>
        <begin position="97"/>
        <end position="209"/>
    </location>
</feature>
<dbReference type="STRING" id="1855383.SAMN05216548_114134"/>
<evidence type="ECO:0000256" key="2">
    <source>
        <dbReference type="SAM" id="MobiDB-lite"/>
    </source>
</evidence>
<sequence>MKIWAINDEDGDPAFYPESSFPLVAVTTPVLDEDGKPVLDENGEPKQDTSLHRNPKIPAEAFEVTEEDWENIVFDASNYEWDGGEAVPRVVDLVANARNAKIAQVISILDQYLRAGVQVTGGLHVALDDSSRADLTAMGTTALAASGGGLPWPDSYAQGWISTENIRIPLETPESGLQLAAFVGNQYALLRQYARNLKDELAAAETQEKLATIDVTTGWP</sequence>
<dbReference type="RefSeq" id="WP_092498653.1">
    <property type="nucleotide sequence ID" value="NZ_FOFG01000014.1"/>
</dbReference>
<feature type="coiled-coil region" evidence="1">
    <location>
        <begin position="187"/>
        <end position="214"/>
    </location>
</feature>
<proteinExistence type="predicted"/>